<evidence type="ECO:0000313" key="2">
    <source>
        <dbReference type="EMBL" id="MDR0182425.1"/>
    </source>
</evidence>
<dbReference type="Proteomes" id="UP001233535">
    <property type="component" value="Unassembled WGS sequence"/>
</dbReference>
<dbReference type="EMBL" id="JARUHG010000001">
    <property type="protein sequence ID" value="MDR0182425.1"/>
    <property type="molecule type" value="Genomic_DNA"/>
</dbReference>
<organism evidence="2 3">
    <name type="scientific">Lysobacter arvi</name>
    <dbReference type="NCBI Taxonomy" id="3038776"/>
    <lineage>
        <taxon>Bacteria</taxon>
        <taxon>Pseudomonadati</taxon>
        <taxon>Pseudomonadota</taxon>
        <taxon>Gammaproteobacteria</taxon>
        <taxon>Lysobacterales</taxon>
        <taxon>Lysobacteraceae</taxon>
        <taxon>Lysobacter</taxon>
    </lineage>
</organism>
<evidence type="ECO:0000313" key="3">
    <source>
        <dbReference type="Proteomes" id="UP001233535"/>
    </source>
</evidence>
<protein>
    <submittedName>
        <fullName evidence="2">Ogr/Delta-like zinc finger family protein</fullName>
    </submittedName>
</protein>
<feature type="domain" description="Zinc finger Ogr/Delta-type" evidence="1">
    <location>
        <begin position="8"/>
        <end position="49"/>
    </location>
</feature>
<gene>
    <name evidence="2" type="ORF">P8609_05485</name>
</gene>
<dbReference type="RefSeq" id="WP_309261568.1">
    <property type="nucleotide sequence ID" value="NZ_JARUHG010000001.1"/>
</dbReference>
<accession>A0ABU1CBD1</accession>
<keyword evidence="3" id="KW-1185">Reference proteome</keyword>
<proteinExistence type="predicted"/>
<comment type="caution">
    <text evidence="2">The sequence shown here is derived from an EMBL/GenBank/DDBJ whole genome shotgun (WGS) entry which is preliminary data.</text>
</comment>
<dbReference type="InterPro" id="IPR007684">
    <property type="entry name" value="Znf_Ogr/Delta"/>
</dbReference>
<dbReference type="Pfam" id="PF04606">
    <property type="entry name" value="Ogr_Delta"/>
    <property type="match status" value="1"/>
</dbReference>
<reference evidence="2 3" key="1">
    <citation type="submission" date="2023-04" db="EMBL/GenBank/DDBJ databases">
        <title>Lysobacter sp. strain UC isolated from soil sample.</title>
        <authorList>
            <person name="Choksket S."/>
            <person name="Harshvardhan F."/>
            <person name="Rana R."/>
            <person name="Patil P.B."/>
            <person name="Korpole S."/>
        </authorList>
    </citation>
    <scope>NUCLEOTIDE SEQUENCE [LARGE SCALE GENOMIC DNA]</scope>
    <source>
        <strain evidence="2 3">UC</strain>
    </source>
</reference>
<name>A0ABU1CBD1_9GAMM</name>
<sequence>MTRVVTMTCPACQTPGRIRSSAALSNVVRVQYFVCRMLGCGCQWKVLAESVSILTPSALPFAAEPLPKMDEDERIALFVSQKSAGQQADMFAPSPPR</sequence>
<evidence type="ECO:0000259" key="1">
    <source>
        <dbReference type="Pfam" id="PF04606"/>
    </source>
</evidence>